<keyword evidence="4" id="KW-1185">Reference proteome</keyword>
<dbReference type="RefSeq" id="WP_246423973.1">
    <property type="nucleotide sequence ID" value="NZ_JACCCO010000001.1"/>
</dbReference>
<reference evidence="3 4" key="1">
    <citation type="submission" date="2020-07" db="EMBL/GenBank/DDBJ databases">
        <title>Sequencing the genomes of 1000 actinobacteria strains.</title>
        <authorList>
            <person name="Klenk H.-P."/>
        </authorList>
    </citation>
    <scope>NUCLEOTIDE SEQUENCE [LARGE SCALE GENOMIC DNA]</scope>
    <source>
        <strain evidence="3 4">DSM 45763</strain>
    </source>
</reference>
<dbReference type="Proteomes" id="UP000576393">
    <property type="component" value="Unassembled WGS sequence"/>
</dbReference>
<gene>
    <name evidence="3" type="ORF">HDA43_002616</name>
</gene>
<name>A0A852USA1_9ACTN</name>
<evidence type="ECO:0000313" key="4">
    <source>
        <dbReference type="Proteomes" id="UP000576393"/>
    </source>
</evidence>
<dbReference type="PANTHER" id="PTHR43736:SF1">
    <property type="entry name" value="DIHYDRONEOPTERIN TRIPHOSPHATE DIPHOSPHATASE"/>
    <property type="match status" value="1"/>
</dbReference>
<proteinExistence type="inferred from homology"/>
<comment type="similarity">
    <text evidence="1">Belongs to the Nudix hydrolase family.</text>
</comment>
<dbReference type="EMBL" id="JACCCO010000001">
    <property type="protein sequence ID" value="NYF40457.1"/>
    <property type="molecule type" value="Genomic_DNA"/>
</dbReference>
<dbReference type="PANTHER" id="PTHR43736">
    <property type="entry name" value="ADP-RIBOSE PYROPHOSPHATASE"/>
    <property type="match status" value="1"/>
</dbReference>
<accession>A0A852USA1</accession>
<feature type="domain" description="Nudix hydrolase" evidence="2">
    <location>
        <begin position="69"/>
        <end position="204"/>
    </location>
</feature>
<dbReference type="AlphaFoldDB" id="A0A852USA1"/>
<evidence type="ECO:0000256" key="1">
    <source>
        <dbReference type="ARBA" id="ARBA00005582"/>
    </source>
</evidence>
<dbReference type="InterPro" id="IPR015797">
    <property type="entry name" value="NUDIX_hydrolase-like_dom_sf"/>
</dbReference>
<dbReference type="Pfam" id="PF00293">
    <property type="entry name" value="NUDIX"/>
    <property type="match status" value="1"/>
</dbReference>
<dbReference type="SUPFAM" id="SSF55811">
    <property type="entry name" value="Nudix"/>
    <property type="match status" value="1"/>
</dbReference>
<evidence type="ECO:0000259" key="2">
    <source>
        <dbReference type="PROSITE" id="PS51462"/>
    </source>
</evidence>
<dbReference type="Gene3D" id="3.90.79.10">
    <property type="entry name" value="Nucleoside Triphosphate Pyrophosphohydrolase"/>
    <property type="match status" value="1"/>
</dbReference>
<sequence>MTEYTHPDVLTIGVRDGWAEAETDPSRIDWPARQITAAIPFEVIDGRPVNPCEKTSIQRGRNELGHWGEKQAADAIVTADHAGNRWLLMVERDDNHGWAIPGGCLDPGEDSLSAAIRELEEETCLVIEGAAWQVLPARYVPDPRASDEAWMVTWPAMADLGDVAELPAVVGADDARRAAWVPADSYAALVAHLADVYEASVFRAHEAMLAEVLG</sequence>
<evidence type="ECO:0000313" key="3">
    <source>
        <dbReference type="EMBL" id="NYF40457.1"/>
    </source>
</evidence>
<dbReference type="PROSITE" id="PS51462">
    <property type="entry name" value="NUDIX"/>
    <property type="match status" value="1"/>
</dbReference>
<comment type="caution">
    <text evidence="3">The sequence shown here is derived from an EMBL/GenBank/DDBJ whole genome shotgun (WGS) entry which is preliminary data.</text>
</comment>
<organism evidence="3 4">
    <name type="scientific">Streptosporangium sandarakinum</name>
    <dbReference type="NCBI Taxonomy" id="1260955"/>
    <lineage>
        <taxon>Bacteria</taxon>
        <taxon>Bacillati</taxon>
        <taxon>Actinomycetota</taxon>
        <taxon>Actinomycetes</taxon>
        <taxon>Streptosporangiales</taxon>
        <taxon>Streptosporangiaceae</taxon>
        <taxon>Streptosporangium</taxon>
    </lineage>
</organism>
<dbReference type="InterPro" id="IPR000086">
    <property type="entry name" value="NUDIX_hydrolase_dom"/>
</dbReference>
<protein>
    <submittedName>
        <fullName evidence="3">ADP-ribose pyrophosphatase YjhB (NUDIX family)</fullName>
    </submittedName>
</protein>